<evidence type="ECO:0000256" key="1">
    <source>
        <dbReference type="SAM" id="MobiDB-lite"/>
    </source>
</evidence>
<gene>
    <name evidence="2" type="ORF">DEJ49_22830</name>
</gene>
<dbReference type="AlphaFoldDB" id="A0A5P2CVZ1"/>
<sequence length="120" mass="12344">MCAGFVVYGFVGGDEPERRPAPTASVTYRVTGTGTGAADVSYVAEDAAGDADGGTRVELPWQKTVRVPLGKDPALSIRLGKQGGEVSCTLSVGGEHRQRATASGAYGRATCSAELPGKRE</sequence>
<evidence type="ECO:0008006" key="4">
    <source>
        <dbReference type="Google" id="ProtNLM"/>
    </source>
</evidence>
<proteinExistence type="predicted"/>
<protein>
    <recommendedName>
        <fullName evidence="4">MmpS family membrane protein</fullName>
    </recommendedName>
</protein>
<dbReference type="Gene3D" id="2.60.40.2880">
    <property type="entry name" value="MmpS1-5, C-terminal soluble domain"/>
    <property type="match status" value="1"/>
</dbReference>
<feature type="region of interest" description="Disordered" evidence="1">
    <location>
        <begin position="101"/>
        <end position="120"/>
    </location>
</feature>
<dbReference type="EMBL" id="CP029191">
    <property type="protein sequence ID" value="QES46167.1"/>
    <property type="molecule type" value="Genomic_DNA"/>
</dbReference>
<organism evidence="2 3">
    <name type="scientific">Streptomyces venezuelae</name>
    <dbReference type="NCBI Taxonomy" id="54571"/>
    <lineage>
        <taxon>Bacteria</taxon>
        <taxon>Bacillati</taxon>
        <taxon>Actinomycetota</taxon>
        <taxon>Actinomycetes</taxon>
        <taxon>Kitasatosporales</taxon>
        <taxon>Streptomycetaceae</taxon>
        <taxon>Streptomyces</taxon>
    </lineage>
</organism>
<reference evidence="2 3" key="1">
    <citation type="submission" date="2018-05" db="EMBL/GenBank/DDBJ databases">
        <title>Streptomyces venezuelae.</title>
        <authorList>
            <person name="Kim W."/>
            <person name="Lee N."/>
            <person name="Cho B.-K."/>
        </authorList>
    </citation>
    <scope>NUCLEOTIDE SEQUENCE [LARGE SCALE GENOMIC DNA]</scope>
    <source>
        <strain evidence="2 3">ATCC 14585</strain>
    </source>
</reference>
<evidence type="ECO:0000313" key="2">
    <source>
        <dbReference type="EMBL" id="QES46167.1"/>
    </source>
</evidence>
<accession>A0A5P2CVZ1</accession>
<evidence type="ECO:0000313" key="3">
    <source>
        <dbReference type="Proteomes" id="UP000324015"/>
    </source>
</evidence>
<dbReference type="InterPro" id="IPR038468">
    <property type="entry name" value="MmpS_C"/>
</dbReference>
<name>A0A5P2CVZ1_STRVZ</name>
<dbReference type="Proteomes" id="UP000324015">
    <property type="component" value="Chromosome"/>
</dbReference>